<protein>
    <recommendedName>
        <fullName evidence="4">Telomere length regulation protein TEL2 homolog</fullName>
    </recommendedName>
</protein>
<dbReference type="InterPro" id="IPR011989">
    <property type="entry name" value="ARM-like"/>
</dbReference>
<proteinExistence type="predicted"/>
<feature type="compositionally biased region" description="Acidic residues" evidence="1">
    <location>
        <begin position="87"/>
        <end position="99"/>
    </location>
</feature>
<feature type="region of interest" description="Disordered" evidence="1">
    <location>
        <begin position="276"/>
        <end position="314"/>
    </location>
</feature>
<evidence type="ECO:0000313" key="2">
    <source>
        <dbReference type="EMBL" id="CAK9024885.1"/>
    </source>
</evidence>
<dbReference type="Gene3D" id="1.25.10.10">
    <property type="entry name" value="Leucine-rich Repeat Variant"/>
    <property type="match status" value="1"/>
</dbReference>
<feature type="region of interest" description="Disordered" evidence="1">
    <location>
        <begin position="66"/>
        <end position="99"/>
    </location>
</feature>
<sequence>MVSPPALQDVEQTSVATAMAVLAKTRTMFGTSSRALLQARRILKRKQVFLFLRDLYTSIVSDQDQPEWLRDGSQAEEQSEEGSSSSDAEEVDLDDDDEDLMIHAPREVRERLDESKKPQGLTIIKVLGHFSEYVHFSQMALMCIQVLGVMLRTALRVKSNATSITMRPAQEYQQNTNIEQAMLTHGFIPAALRALYRHPTDPAICRETLLLLAYLANEEAEHNEHVQAKLQLLEPPERPFTLLLTISKLNSLEDRSNLLLCLQVYVTISTFPVPVPSSETKEVPARPKRAASRRNSRRKSSKVPKEVRVGARLEPSREPEAAHILVAVLTSQWRDQAVFSLVHRIILISCEQQQMCRCLFEAGLTSALRSFLRKIRRGEVAQFWFEDKKERAGLKARKSLKKAKEVVMARMRVDEAIRGAQENSWHMLRILAVNAGGGPEQAEKAHEDYKPDTWKSIAQALDEMRQVDHGPQWPLAVKFLEALLLYDFPAHGEFFQAQDGLTLALAELPNGQVADVYPLFVAVLRLHLRSIPCSPQYCPVAEERQVQLRRGDTFPRPLALEAKPLTSTRTKRQGTLPDLPLEGEFLTCGQRLTNEAKAFLAEQGAVPVLLESLLDAESAELEDGLLRLLSELLQDVALGAEKASEEFMNFGLADQGGSEVVLQLMKGNLKNRTRVEAALFALAGAITHSPDCATKMASEMGAKVLIQSVWRYWEEVDFRRRSLMLLRQIRDANHELTGFMLMHWKAHLAALELGQVKDPDEESKVEEAEVAEEESPAQPMDDPGPEEEPQADAPAEEEAAPEESPKMTHLDEGTLDMEVEVLKDMDDPRPGSSLSDLKSTPEVPDAPKQAELTKGVEATVEPFSGANLPREMRHFLALLRVHRFEQKSSILDIPDLVQAIVEFNDDAELSRFGIKALMSGTAMEQEMRLPTIGRCPNFVKSVRRMVQKEGAVGVLQLQLRLILGILDNDPTDYQDWVEVDVLAVAKVLQATNIWTSNAWEVILSAITEAMRTPHGKIQLQNFNVALSLYKEWEKLKDNPDDALAKMLVSSYLA</sequence>
<gene>
    <name evidence="2" type="ORF">SCF082_LOCUS16822</name>
</gene>
<name>A0ABP0KDJ7_9DINO</name>
<feature type="compositionally biased region" description="Acidic residues" evidence="1">
    <location>
        <begin position="783"/>
        <end position="801"/>
    </location>
</feature>
<reference evidence="2 3" key="1">
    <citation type="submission" date="2024-02" db="EMBL/GenBank/DDBJ databases">
        <authorList>
            <person name="Chen Y."/>
            <person name="Shah S."/>
            <person name="Dougan E. K."/>
            <person name="Thang M."/>
            <person name="Chan C."/>
        </authorList>
    </citation>
    <scope>NUCLEOTIDE SEQUENCE [LARGE SCALE GENOMIC DNA]</scope>
</reference>
<feature type="region of interest" description="Disordered" evidence="1">
    <location>
        <begin position="824"/>
        <end position="858"/>
    </location>
</feature>
<feature type="compositionally biased region" description="Basic and acidic residues" evidence="1">
    <location>
        <begin position="803"/>
        <end position="812"/>
    </location>
</feature>
<feature type="compositionally biased region" description="Low complexity" evidence="1">
    <location>
        <begin position="71"/>
        <end position="86"/>
    </location>
</feature>
<dbReference type="SUPFAM" id="SSF48371">
    <property type="entry name" value="ARM repeat"/>
    <property type="match status" value="1"/>
</dbReference>
<evidence type="ECO:0000256" key="1">
    <source>
        <dbReference type="SAM" id="MobiDB-lite"/>
    </source>
</evidence>
<feature type="compositionally biased region" description="Basic and acidic residues" evidence="1">
    <location>
        <begin position="303"/>
        <end position="314"/>
    </location>
</feature>
<feature type="region of interest" description="Disordered" evidence="1">
    <location>
        <begin position="757"/>
        <end position="812"/>
    </location>
</feature>
<feature type="compositionally biased region" description="Acidic residues" evidence="1">
    <location>
        <begin position="759"/>
        <end position="775"/>
    </location>
</feature>
<evidence type="ECO:0000313" key="3">
    <source>
        <dbReference type="Proteomes" id="UP001642464"/>
    </source>
</evidence>
<organism evidence="2 3">
    <name type="scientific">Durusdinium trenchii</name>
    <dbReference type="NCBI Taxonomy" id="1381693"/>
    <lineage>
        <taxon>Eukaryota</taxon>
        <taxon>Sar</taxon>
        <taxon>Alveolata</taxon>
        <taxon>Dinophyceae</taxon>
        <taxon>Suessiales</taxon>
        <taxon>Symbiodiniaceae</taxon>
        <taxon>Durusdinium</taxon>
    </lineage>
</organism>
<dbReference type="EMBL" id="CAXAMM010011057">
    <property type="protein sequence ID" value="CAK9024885.1"/>
    <property type="molecule type" value="Genomic_DNA"/>
</dbReference>
<comment type="caution">
    <text evidence="2">The sequence shown here is derived from an EMBL/GenBank/DDBJ whole genome shotgun (WGS) entry which is preliminary data.</text>
</comment>
<keyword evidence="3" id="KW-1185">Reference proteome</keyword>
<accession>A0ABP0KDJ7</accession>
<feature type="compositionally biased region" description="Basic residues" evidence="1">
    <location>
        <begin position="286"/>
        <end position="302"/>
    </location>
</feature>
<dbReference type="Proteomes" id="UP001642464">
    <property type="component" value="Unassembled WGS sequence"/>
</dbReference>
<evidence type="ECO:0008006" key="4">
    <source>
        <dbReference type="Google" id="ProtNLM"/>
    </source>
</evidence>
<dbReference type="InterPro" id="IPR016024">
    <property type="entry name" value="ARM-type_fold"/>
</dbReference>